<organism evidence="1 2">
    <name type="scientific">Mycena belliarum</name>
    <dbReference type="NCBI Taxonomy" id="1033014"/>
    <lineage>
        <taxon>Eukaryota</taxon>
        <taxon>Fungi</taxon>
        <taxon>Dikarya</taxon>
        <taxon>Basidiomycota</taxon>
        <taxon>Agaricomycotina</taxon>
        <taxon>Agaricomycetes</taxon>
        <taxon>Agaricomycetidae</taxon>
        <taxon>Agaricales</taxon>
        <taxon>Marasmiineae</taxon>
        <taxon>Mycenaceae</taxon>
        <taxon>Mycena</taxon>
    </lineage>
</organism>
<dbReference type="EMBL" id="JARJCN010000058">
    <property type="protein sequence ID" value="KAJ7079800.1"/>
    <property type="molecule type" value="Genomic_DNA"/>
</dbReference>
<keyword evidence="2" id="KW-1185">Reference proteome</keyword>
<evidence type="ECO:0000313" key="2">
    <source>
        <dbReference type="Proteomes" id="UP001222325"/>
    </source>
</evidence>
<accession>A0AAD6TUA4</accession>
<gene>
    <name evidence="1" type="ORF">B0H15DRAFT_913911</name>
</gene>
<proteinExistence type="predicted"/>
<sequence length="180" mass="20953">MGNKDKDRLYLAMDHRYSAPGYHWSLLYAPKDKKKAARDTTVVDDCVRFDLTNQHQEHGLRVGPWWYRKSDVNQFQNASLIARIMLAKFDSSSRNEVIARLHALLERVTFTQEPAQTCRVWALDAIAVLEQNGLVKLKVKTRQEIQQRAIEFADHQMREMAARRLVIEDVADIPVSDFRE</sequence>
<reference evidence="1" key="1">
    <citation type="submission" date="2023-03" db="EMBL/GenBank/DDBJ databases">
        <title>Massive genome expansion in bonnet fungi (Mycena s.s.) driven by repeated elements and novel gene families across ecological guilds.</title>
        <authorList>
            <consortium name="Lawrence Berkeley National Laboratory"/>
            <person name="Harder C.B."/>
            <person name="Miyauchi S."/>
            <person name="Viragh M."/>
            <person name="Kuo A."/>
            <person name="Thoen E."/>
            <person name="Andreopoulos B."/>
            <person name="Lu D."/>
            <person name="Skrede I."/>
            <person name="Drula E."/>
            <person name="Henrissat B."/>
            <person name="Morin E."/>
            <person name="Kohler A."/>
            <person name="Barry K."/>
            <person name="LaButti K."/>
            <person name="Morin E."/>
            <person name="Salamov A."/>
            <person name="Lipzen A."/>
            <person name="Mereny Z."/>
            <person name="Hegedus B."/>
            <person name="Baldrian P."/>
            <person name="Stursova M."/>
            <person name="Weitz H."/>
            <person name="Taylor A."/>
            <person name="Grigoriev I.V."/>
            <person name="Nagy L.G."/>
            <person name="Martin F."/>
            <person name="Kauserud H."/>
        </authorList>
    </citation>
    <scope>NUCLEOTIDE SEQUENCE</scope>
    <source>
        <strain evidence="1">CBHHK173m</strain>
    </source>
</reference>
<dbReference type="AlphaFoldDB" id="A0AAD6TUA4"/>
<dbReference type="Proteomes" id="UP001222325">
    <property type="component" value="Unassembled WGS sequence"/>
</dbReference>
<protein>
    <submittedName>
        <fullName evidence="1">Uncharacterized protein</fullName>
    </submittedName>
</protein>
<dbReference type="Pfam" id="PF21858">
    <property type="entry name" value="DUF6914"/>
    <property type="match status" value="1"/>
</dbReference>
<dbReference type="InterPro" id="IPR054208">
    <property type="entry name" value="DUF6914"/>
</dbReference>
<evidence type="ECO:0000313" key="1">
    <source>
        <dbReference type="EMBL" id="KAJ7079800.1"/>
    </source>
</evidence>
<name>A0AAD6TUA4_9AGAR</name>
<comment type="caution">
    <text evidence="1">The sequence shown here is derived from an EMBL/GenBank/DDBJ whole genome shotgun (WGS) entry which is preliminary data.</text>
</comment>